<name>A0A2J6PQM0_9HELO</name>
<dbReference type="AlphaFoldDB" id="A0A2J6PQM0"/>
<dbReference type="EMBL" id="KZ613506">
    <property type="protein sequence ID" value="PMD16314.1"/>
    <property type="molecule type" value="Genomic_DNA"/>
</dbReference>
<proteinExistence type="predicted"/>
<accession>A0A2J6PQM0</accession>
<gene>
    <name evidence="2" type="ORF">NA56DRAFT_663097</name>
</gene>
<reference evidence="2 3" key="1">
    <citation type="submission" date="2016-05" db="EMBL/GenBank/DDBJ databases">
        <title>A degradative enzymes factory behind the ericoid mycorrhizal symbiosis.</title>
        <authorList>
            <consortium name="DOE Joint Genome Institute"/>
            <person name="Martino E."/>
            <person name="Morin E."/>
            <person name="Grelet G."/>
            <person name="Kuo A."/>
            <person name="Kohler A."/>
            <person name="Daghino S."/>
            <person name="Barry K."/>
            <person name="Choi C."/>
            <person name="Cichocki N."/>
            <person name="Clum A."/>
            <person name="Copeland A."/>
            <person name="Hainaut M."/>
            <person name="Haridas S."/>
            <person name="Labutti K."/>
            <person name="Lindquist E."/>
            <person name="Lipzen A."/>
            <person name="Khouja H.-R."/>
            <person name="Murat C."/>
            <person name="Ohm R."/>
            <person name="Olson A."/>
            <person name="Spatafora J."/>
            <person name="Veneault-Fourrey C."/>
            <person name="Henrissat B."/>
            <person name="Grigoriev I."/>
            <person name="Martin F."/>
            <person name="Perotto S."/>
        </authorList>
    </citation>
    <scope>NUCLEOTIDE SEQUENCE [LARGE SCALE GENOMIC DNA]</scope>
    <source>
        <strain evidence="2 3">UAMH 7357</strain>
    </source>
</reference>
<evidence type="ECO:0000313" key="2">
    <source>
        <dbReference type="EMBL" id="PMD16314.1"/>
    </source>
</evidence>
<evidence type="ECO:0000313" key="3">
    <source>
        <dbReference type="Proteomes" id="UP000235672"/>
    </source>
</evidence>
<dbReference type="Proteomes" id="UP000235672">
    <property type="component" value="Unassembled WGS sequence"/>
</dbReference>
<feature type="region of interest" description="Disordered" evidence="1">
    <location>
        <begin position="1"/>
        <end position="27"/>
    </location>
</feature>
<protein>
    <submittedName>
        <fullName evidence="2">Uncharacterized protein</fullName>
    </submittedName>
</protein>
<evidence type="ECO:0000256" key="1">
    <source>
        <dbReference type="SAM" id="MobiDB-lite"/>
    </source>
</evidence>
<keyword evidence="3" id="KW-1185">Reference proteome</keyword>
<sequence>MRKERASYIDPRQGSTGESEAWDGPQRERAYGSCTPVLFFLQPKETSNRFWPLLNLYPLCQAASQESKPAEAEFDEEEYRLTEIIKESALTFGEDAIETMNAKFKLARFYALESQLTKAAPLAEAVWRFRVLAWKGKDLPKSTYFLEPFCICLDLI</sequence>
<organism evidence="2 3">
    <name type="scientific">Hyaloscypha hepaticicola</name>
    <dbReference type="NCBI Taxonomy" id="2082293"/>
    <lineage>
        <taxon>Eukaryota</taxon>
        <taxon>Fungi</taxon>
        <taxon>Dikarya</taxon>
        <taxon>Ascomycota</taxon>
        <taxon>Pezizomycotina</taxon>
        <taxon>Leotiomycetes</taxon>
        <taxon>Helotiales</taxon>
        <taxon>Hyaloscyphaceae</taxon>
        <taxon>Hyaloscypha</taxon>
    </lineage>
</organism>